<dbReference type="InterPro" id="IPR018765">
    <property type="entry name" value="DUF2341"/>
</dbReference>
<dbReference type="Pfam" id="PF13385">
    <property type="entry name" value="Laminin_G_3"/>
    <property type="match status" value="1"/>
</dbReference>
<evidence type="ECO:0000313" key="5">
    <source>
        <dbReference type="Proteomes" id="UP000782843"/>
    </source>
</evidence>
<reference evidence="4" key="1">
    <citation type="submission" date="2020-04" db="EMBL/GenBank/DDBJ databases">
        <authorList>
            <person name="Zhang T."/>
        </authorList>
    </citation>
    <scope>NUCLEOTIDE SEQUENCE</scope>
    <source>
        <strain evidence="4">HKST-UBA10</strain>
    </source>
</reference>
<reference evidence="4" key="2">
    <citation type="journal article" date="2021" name="Microbiome">
        <title>Successional dynamics and alternative stable states in a saline activated sludge microbial community over 9 years.</title>
        <authorList>
            <person name="Wang Y."/>
            <person name="Ye J."/>
            <person name="Ju F."/>
            <person name="Liu L."/>
            <person name="Boyd J.A."/>
            <person name="Deng Y."/>
            <person name="Parks D.H."/>
            <person name="Jiang X."/>
            <person name="Yin X."/>
            <person name="Woodcroft B.J."/>
            <person name="Tyson G.W."/>
            <person name="Hugenholtz P."/>
            <person name="Polz M.F."/>
            <person name="Zhang T."/>
        </authorList>
    </citation>
    <scope>NUCLEOTIDE SEQUENCE</scope>
    <source>
        <strain evidence="4">HKST-UBA10</strain>
    </source>
</reference>
<sequence>GWSVDYANWGYRKKITFDNTDAFLGLASEDLIDFPVLVKLVNGVNIDYTKTKDAGEDVRFTDNDGSVLSYEIELWDESGSSFVWVKVPKIDINSNTDSIYLYYGNNSATDSQNPSDVWSNNYAMVQHLKDNLSTNVKDSTSNAYVGTKRLTNSPLQIDGKIGKAQQFGTSDYIDLGNILNPGTNSFTVETWFRRQTNGGANGSILYNKENLYETSAGGGYVTYAWQPHWAWDGGNSAAFSLNQWTKTTTVFDHTNQYLYLNGNQVFSRSQIGNIGTNTSRLQIGARGDTGHASFFVGDIDELRVSMVARSNAWLAASYKSDEATLTSFGSEEQNLPSSGVLTSNVFDPGFASDWGNLVYATTGSGSASVKVRSDSNSDMSTATNWASCSSITSGTDISSNNCVNDEQRYIQYQVTLQPSGASNISFTSISIDYSASDQNPPTSNASLVSNPNEDDWTNAEETFSWQAGADDPSGNGLLGYCVALDEYDVSSGSTSSIDPAISSGILSGLNDGVSETYCPFIVTGTSIDLSTISGLTLTSGNYYTLSIKAVDLAGNVFTGASNEYQDLSKFKYDNTPPTDPAYVSLPGNFVSTKEVTFIWPTTGPDAPSDADSGFLGVQYRIGTNGTWYGDLHLGTEDENDLLVNDGAYTTDPTYDYPNIVEGTNKIYFRTFDNAGNVTSPTTEKTVLKVNSIAPSSVIGLSVTPTNNTVNEYTFTWSPPTSFTGQVGNLTYCYTVNSLPDAGNCNYTDKGQTTLASDAYASRPGSNVMYIVAKDEAGNINYETYSFINFSYSGTAPGIANNLDVADISIKVTQKWRLVLTWDQPTNIGAGVSSYKVLRSTQNAACSANVSAFSTIGTTSGTSYVDDNLEQKDYFYCVRACDSANNCSAVSGTVSEYPTGKFTSPAELISAPDVSLVTTKRAVISWVTDRESDTKIAYGKVSGKYFEEESYKQTQEV</sequence>
<proteinExistence type="predicted"/>
<dbReference type="Gene3D" id="2.60.40.10">
    <property type="entry name" value="Immunoglobulins"/>
    <property type="match status" value="1"/>
</dbReference>
<dbReference type="Gene3D" id="2.60.120.200">
    <property type="match status" value="1"/>
</dbReference>
<evidence type="ECO:0000313" key="4">
    <source>
        <dbReference type="EMBL" id="MCA9382599.1"/>
    </source>
</evidence>
<keyword evidence="1" id="KW-0732">Signal</keyword>
<comment type="caution">
    <text evidence="4">The sequence shown here is derived from an EMBL/GenBank/DDBJ whole genome shotgun (WGS) entry which is preliminary data.</text>
</comment>
<keyword evidence="2" id="KW-1015">Disulfide bond</keyword>
<evidence type="ECO:0000256" key="2">
    <source>
        <dbReference type="ARBA" id="ARBA00023157"/>
    </source>
</evidence>
<gene>
    <name evidence="4" type="ORF">KC660_04305</name>
</gene>
<name>A0A955L497_9BACT</name>
<protein>
    <submittedName>
        <fullName evidence="4">DUF2341 domain-containing protein</fullName>
    </submittedName>
</protein>
<dbReference type="EMBL" id="JAGQLG010000178">
    <property type="protein sequence ID" value="MCA9382599.1"/>
    <property type="molecule type" value="Genomic_DNA"/>
</dbReference>
<dbReference type="InterPro" id="IPR013783">
    <property type="entry name" value="Ig-like_fold"/>
</dbReference>
<dbReference type="SUPFAM" id="SSF49265">
    <property type="entry name" value="Fibronectin type III"/>
    <property type="match status" value="1"/>
</dbReference>
<feature type="non-terminal residue" evidence="4">
    <location>
        <position position="1"/>
    </location>
</feature>
<dbReference type="InterPro" id="IPR036116">
    <property type="entry name" value="FN3_sf"/>
</dbReference>
<dbReference type="AlphaFoldDB" id="A0A955L497"/>
<organism evidence="4 5">
    <name type="scientific">Candidatus Dojkabacteria bacterium</name>
    <dbReference type="NCBI Taxonomy" id="2099670"/>
    <lineage>
        <taxon>Bacteria</taxon>
        <taxon>Candidatus Dojkabacteria</taxon>
    </lineage>
</organism>
<dbReference type="Pfam" id="PF10102">
    <property type="entry name" value="DUF2341"/>
    <property type="match status" value="1"/>
</dbReference>
<feature type="non-terminal residue" evidence="4">
    <location>
        <position position="956"/>
    </location>
</feature>
<dbReference type="InterPro" id="IPR006558">
    <property type="entry name" value="LamG-like"/>
</dbReference>
<evidence type="ECO:0000256" key="1">
    <source>
        <dbReference type="ARBA" id="ARBA00022729"/>
    </source>
</evidence>
<dbReference type="Proteomes" id="UP000782843">
    <property type="component" value="Unassembled WGS sequence"/>
</dbReference>
<dbReference type="InterPro" id="IPR013320">
    <property type="entry name" value="ConA-like_dom_sf"/>
</dbReference>
<feature type="domain" description="LamG-like jellyroll fold" evidence="3">
    <location>
        <begin position="184"/>
        <end position="312"/>
    </location>
</feature>
<accession>A0A955L497</accession>
<evidence type="ECO:0000259" key="3">
    <source>
        <dbReference type="SMART" id="SM00560"/>
    </source>
</evidence>
<dbReference type="SMART" id="SM00560">
    <property type="entry name" value="LamGL"/>
    <property type="match status" value="1"/>
</dbReference>
<dbReference type="SUPFAM" id="SSF49899">
    <property type="entry name" value="Concanavalin A-like lectins/glucanases"/>
    <property type="match status" value="1"/>
</dbReference>